<dbReference type="OrthoDB" id="8375at2"/>
<name>A0A1M6JHP2_9FIRM</name>
<keyword evidence="2" id="KW-1185">Reference proteome</keyword>
<dbReference type="EMBL" id="FQYT01000022">
    <property type="protein sequence ID" value="SHJ46183.1"/>
    <property type="molecule type" value="Genomic_DNA"/>
</dbReference>
<evidence type="ECO:0000313" key="2">
    <source>
        <dbReference type="Proteomes" id="UP000184342"/>
    </source>
</evidence>
<reference evidence="1 2" key="1">
    <citation type="submission" date="2016-11" db="EMBL/GenBank/DDBJ databases">
        <authorList>
            <person name="Jaros S."/>
            <person name="Januszkiewicz K."/>
            <person name="Wedrychowicz H."/>
        </authorList>
    </citation>
    <scope>NUCLEOTIDE SEQUENCE [LARGE SCALE GENOMIC DNA]</scope>
    <source>
        <strain evidence="1 2">DSM 15970</strain>
    </source>
</reference>
<dbReference type="RefSeq" id="WP_073994266.1">
    <property type="nucleotide sequence ID" value="NZ_FQYT01000022.1"/>
</dbReference>
<accession>A0A1M6JHP2</accession>
<dbReference type="Proteomes" id="UP000184342">
    <property type="component" value="Unassembled WGS sequence"/>
</dbReference>
<organism evidence="1 2">
    <name type="scientific">Parasporobacterium paucivorans DSM 15970</name>
    <dbReference type="NCBI Taxonomy" id="1122934"/>
    <lineage>
        <taxon>Bacteria</taxon>
        <taxon>Bacillati</taxon>
        <taxon>Bacillota</taxon>
        <taxon>Clostridia</taxon>
        <taxon>Lachnospirales</taxon>
        <taxon>Lachnospiraceae</taxon>
        <taxon>Parasporobacterium</taxon>
    </lineage>
</organism>
<dbReference type="AlphaFoldDB" id="A0A1M6JHP2"/>
<dbReference type="InterPro" id="IPR013211">
    <property type="entry name" value="LVIVD"/>
</dbReference>
<dbReference type="Pfam" id="PF08309">
    <property type="entry name" value="LVIVD"/>
    <property type="match status" value="3"/>
</dbReference>
<sequence>MISKSEGYIKNMELVGYHDLDGIMAFQTQIYKTAEGRYYLYCGSMKGIGFNIVDITDPANPQSIRYINCLDPQEYTYSSTPKLQICDDLMIIAVGNGLPMLHGPYPEGGFKPLGPLMIYSLKDDPENPRLLSSWEPGNSPGVHRFCFNGGRYVHLSCSCPGYEGYIYRILDIIDPASPVEVGRWWMDSQFQNSKTEEERAACSTHFGGVHCVYVLDDKAYISCMEKGFYVVDVSDVTQPKTLGHLEQHPPFSGKCAGARCHTFLPVIGTDFAVGTHEGERFFCQSDEMLSSGAQPLNTIVTIDVSNPADPTMVATFPYPEVPADFPFKNFNFCGLKRQGPFGPHNLHEPMTNKPWIENRIDRVYNCYFHAGMRVYDFSDPYNVKEIAYFIPPNPRKLYYEVEAPGPLLGSAEDCVVDDRGFIFMNTTHDGLYILRCLV</sequence>
<dbReference type="STRING" id="1122934.SAMN02745691_02000"/>
<gene>
    <name evidence="1" type="ORF">SAMN02745691_02000</name>
</gene>
<evidence type="ECO:0000313" key="1">
    <source>
        <dbReference type="EMBL" id="SHJ46183.1"/>
    </source>
</evidence>
<proteinExistence type="predicted"/>
<protein>
    <submittedName>
        <fullName evidence="1">Uncharacterized conserved protein</fullName>
    </submittedName>
</protein>